<evidence type="ECO:0000313" key="2">
    <source>
        <dbReference type="EMBL" id="ETO14724.1"/>
    </source>
</evidence>
<keyword evidence="1" id="KW-1133">Transmembrane helix</keyword>
<keyword evidence="1" id="KW-0812">Transmembrane</keyword>
<sequence>MDLLQTIESDHLLAILCDTPCDIDDLSIFDIALRFRLETFTEFHRINPLLLQMWYQFDYLDPKENFLQIGKDWAYILRRLVLNPPLFYFSTSGQYIITSLLYVFYVLYFSYITVLRIYPYQSYTAYPQELVLWFLNAGYVTYEMLQLVLEGRGYFLDVLNYWDICIVMLWLLLALMRFVLPGLGLTAEEWGTVGNQTSIDARNKMYTIIYTALWGAQCVALWTRTASVLQRLRSTGQLLNTVLKMIVNIMVGIKILYIRICIYVYIYIFFVVVVELNMDGMSSKKQ</sequence>
<name>X6MLG0_RETFI</name>
<organism evidence="2 3">
    <name type="scientific">Reticulomyxa filosa</name>
    <dbReference type="NCBI Taxonomy" id="46433"/>
    <lineage>
        <taxon>Eukaryota</taxon>
        <taxon>Sar</taxon>
        <taxon>Rhizaria</taxon>
        <taxon>Retaria</taxon>
        <taxon>Foraminifera</taxon>
        <taxon>Monothalamids</taxon>
        <taxon>Reticulomyxidae</taxon>
        <taxon>Reticulomyxa</taxon>
    </lineage>
</organism>
<protein>
    <recommendedName>
        <fullName evidence="4">Ion transport domain-containing protein</fullName>
    </recommendedName>
</protein>
<feature type="transmembrane region" description="Helical" evidence="1">
    <location>
        <begin position="130"/>
        <end position="149"/>
    </location>
</feature>
<comment type="caution">
    <text evidence="2">The sequence shown here is derived from an EMBL/GenBank/DDBJ whole genome shotgun (WGS) entry which is preliminary data.</text>
</comment>
<feature type="transmembrane region" description="Helical" evidence="1">
    <location>
        <begin position="205"/>
        <end position="225"/>
    </location>
</feature>
<evidence type="ECO:0000256" key="1">
    <source>
        <dbReference type="SAM" id="Phobius"/>
    </source>
</evidence>
<accession>X6MLG0</accession>
<keyword evidence="3" id="KW-1185">Reference proteome</keyword>
<keyword evidence="1" id="KW-0472">Membrane</keyword>
<evidence type="ECO:0008006" key="4">
    <source>
        <dbReference type="Google" id="ProtNLM"/>
    </source>
</evidence>
<dbReference type="AlphaFoldDB" id="X6MLG0"/>
<evidence type="ECO:0000313" key="3">
    <source>
        <dbReference type="Proteomes" id="UP000023152"/>
    </source>
</evidence>
<dbReference type="EMBL" id="ASPP01019828">
    <property type="protein sequence ID" value="ETO14724.1"/>
    <property type="molecule type" value="Genomic_DNA"/>
</dbReference>
<reference evidence="2 3" key="1">
    <citation type="journal article" date="2013" name="Curr. Biol.">
        <title>The Genome of the Foraminiferan Reticulomyxa filosa.</title>
        <authorList>
            <person name="Glockner G."/>
            <person name="Hulsmann N."/>
            <person name="Schleicher M."/>
            <person name="Noegel A.A."/>
            <person name="Eichinger L."/>
            <person name="Gallinger C."/>
            <person name="Pawlowski J."/>
            <person name="Sierra R."/>
            <person name="Euteneuer U."/>
            <person name="Pillet L."/>
            <person name="Moustafa A."/>
            <person name="Platzer M."/>
            <person name="Groth M."/>
            <person name="Szafranski K."/>
            <person name="Schliwa M."/>
        </authorList>
    </citation>
    <scope>NUCLEOTIDE SEQUENCE [LARGE SCALE GENOMIC DNA]</scope>
</reference>
<feature type="transmembrane region" description="Helical" evidence="1">
    <location>
        <begin position="245"/>
        <end position="276"/>
    </location>
</feature>
<feature type="transmembrane region" description="Helical" evidence="1">
    <location>
        <begin position="95"/>
        <end position="118"/>
    </location>
</feature>
<dbReference type="Proteomes" id="UP000023152">
    <property type="component" value="Unassembled WGS sequence"/>
</dbReference>
<gene>
    <name evidence="2" type="ORF">RFI_22645</name>
</gene>
<feature type="transmembrane region" description="Helical" evidence="1">
    <location>
        <begin position="161"/>
        <end position="180"/>
    </location>
</feature>
<proteinExistence type="predicted"/>